<name>A0A0L1IZ26_ASPN3</name>
<dbReference type="InterPro" id="IPR011992">
    <property type="entry name" value="EF-hand-dom_pair"/>
</dbReference>
<organism evidence="2 3">
    <name type="scientific">Aspergillus nomiae NRRL (strain ATCC 15546 / NRRL 13137 / CBS 260.88 / M93)</name>
    <dbReference type="NCBI Taxonomy" id="1509407"/>
    <lineage>
        <taxon>Eukaryota</taxon>
        <taxon>Fungi</taxon>
        <taxon>Dikarya</taxon>
        <taxon>Ascomycota</taxon>
        <taxon>Pezizomycotina</taxon>
        <taxon>Eurotiomycetes</taxon>
        <taxon>Eurotiomycetidae</taxon>
        <taxon>Eurotiales</taxon>
        <taxon>Aspergillaceae</taxon>
        <taxon>Aspergillus</taxon>
        <taxon>Aspergillus subgen. Circumdati</taxon>
    </lineage>
</organism>
<accession>A0A0L1IZ26</accession>
<evidence type="ECO:0000259" key="1">
    <source>
        <dbReference type="PROSITE" id="PS50222"/>
    </source>
</evidence>
<dbReference type="InterPro" id="IPR002048">
    <property type="entry name" value="EF_hand_dom"/>
</dbReference>
<gene>
    <name evidence="2" type="ORF">ANOM_006693</name>
</gene>
<feature type="domain" description="EF-hand" evidence="1">
    <location>
        <begin position="24"/>
        <end position="59"/>
    </location>
</feature>
<dbReference type="OrthoDB" id="4399553at2759"/>
<comment type="caution">
    <text evidence="2">The sequence shown here is derived from an EMBL/GenBank/DDBJ whole genome shotgun (WGS) entry which is preliminary data.</text>
</comment>
<dbReference type="PROSITE" id="PS50222">
    <property type="entry name" value="EF_HAND_2"/>
    <property type="match status" value="1"/>
</dbReference>
<dbReference type="Gene3D" id="1.10.238.10">
    <property type="entry name" value="EF-hand"/>
    <property type="match status" value="1"/>
</dbReference>
<dbReference type="Proteomes" id="UP000037505">
    <property type="component" value="Unassembled WGS sequence"/>
</dbReference>
<dbReference type="EMBL" id="JNOM01000190">
    <property type="protein sequence ID" value="KNG84764.1"/>
    <property type="molecule type" value="Genomic_DNA"/>
</dbReference>
<dbReference type="SUPFAM" id="SSF47473">
    <property type="entry name" value="EF-hand"/>
    <property type="match status" value="1"/>
</dbReference>
<proteinExistence type="predicted"/>
<dbReference type="GO" id="GO:0005509">
    <property type="term" value="F:calcium ion binding"/>
    <property type="evidence" value="ECO:0007669"/>
    <property type="project" value="InterPro"/>
</dbReference>
<sequence>MVSTKLYDTVMGGSDPADVTYSLETIKGLLGEFKAMDNDNDGLVDLDVLKQAYGEQGAAAFEEFFDSTLDKQVSFTEFTSAFIFVQRASGYPNKA</sequence>
<evidence type="ECO:0000313" key="3">
    <source>
        <dbReference type="Proteomes" id="UP000037505"/>
    </source>
</evidence>
<keyword evidence="3" id="KW-1185">Reference proteome</keyword>
<reference evidence="2 3" key="1">
    <citation type="submission" date="2014-06" db="EMBL/GenBank/DDBJ databases">
        <title>The Genome of the Aflatoxigenic Filamentous Fungus Aspergillus nomius.</title>
        <authorList>
            <person name="Moore M.G."/>
            <person name="Shannon B.M."/>
            <person name="Brian M.M."/>
        </authorList>
    </citation>
    <scope>NUCLEOTIDE SEQUENCE [LARGE SCALE GENOMIC DNA]</scope>
    <source>
        <strain evidence="2 3">NRRL 13137</strain>
    </source>
</reference>
<evidence type="ECO:0000313" key="2">
    <source>
        <dbReference type="EMBL" id="KNG84764.1"/>
    </source>
</evidence>
<dbReference type="RefSeq" id="XP_015405687.1">
    <property type="nucleotide sequence ID" value="XM_015551949.1"/>
</dbReference>
<dbReference type="GeneID" id="26808497"/>
<protein>
    <recommendedName>
        <fullName evidence="1">EF-hand domain-containing protein</fullName>
    </recommendedName>
</protein>
<dbReference type="AlphaFoldDB" id="A0A0L1IZ26"/>